<dbReference type="InParanoid" id="C4R170"/>
<dbReference type="EMBL" id="FN392320">
    <property type="protein sequence ID" value="CAY69244.1"/>
    <property type="molecule type" value="Genomic_DNA"/>
</dbReference>
<evidence type="ECO:0000313" key="2">
    <source>
        <dbReference type="Proteomes" id="UP000000314"/>
    </source>
</evidence>
<dbReference type="OrthoDB" id="10312596at2759"/>
<dbReference type="Proteomes" id="UP000000314">
    <property type="component" value="Chromosome 2"/>
</dbReference>
<gene>
    <name evidence="1" type="ordered locus">PAS_chr2-1_0607</name>
</gene>
<accession>C4R170</accession>
<sequence length="195" mass="22520">MPDVPPDPNTYPKDGITIDTADIEQTLRGVNVLERQRLMDQLPNYNDRLFFTKFFKAYIALPETCGQLLMDCETSQSVNSNGNATQSRDQTDCGIEYDPESNDFLKYEREMELEMILREKVEKILKSDVLRSGNKLCSSTSVQGSTCSIKPRRKDMVEYDYEGNSFFQKLWRKLSKKIGEGGPCYYYSQKRRTAN</sequence>
<dbReference type="RefSeq" id="XP_002491524.1">
    <property type="nucleotide sequence ID" value="XM_002491479.1"/>
</dbReference>
<dbReference type="HOGENOM" id="CLU_1396825_0_0_1"/>
<keyword evidence="2" id="KW-1185">Reference proteome</keyword>
<dbReference type="AlphaFoldDB" id="C4R170"/>
<name>C4R170_KOMPG</name>
<dbReference type="GeneID" id="8198043"/>
<dbReference type="KEGG" id="ppa:PAS_chr2-1_0607"/>
<evidence type="ECO:0000313" key="1">
    <source>
        <dbReference type="EMBL" id="CAY69244.1"/>
    </source>
</evidence>
<organism evidence="1 2">
    <name type="scientific">Komagataella phaffii (strain GS115 / ATCC 20864)</name>
    <name type="common">Yeast</name>
    <name type="synonym">Pichia pastoris</name>
    <dbReference type="NCBI Taxonomy" id="644223"/>
    <lineage>
        <taxon>Eukaryota</taxon>
        <taxon>Fungi</taxon>
        <taxon>Dikarya</taxon>
        <taxon>Ascomycota</taxon>
        <taxon>Saccharomycotina</taxon>
        <taxon>Pichiomycetes</taxon>
        <taxon>Pichiales</taxon>
        <taxon>Pichiaceae</taxon>
        <taxon>Komagataella</taxon>
    </lineage>
</organism>
<proteinExistence type="predicted"/>
<protein>
    <submittedName>
        <fullName evidence="1">Uncharacterized protein</fullName>
    </submittedName>
</protein>
<reference evidence="1 2" key="1">
    <citation type="journal article" date="2009" name="Nat. Biotechnol.">
        <title>Genome sequence of the recombinant protein production host Pichia pastoris.</title>
        <authorList>
            <person name="De Schutter K."/>
            <person name="Lin Y.C."/>
            <person name="Tiels P."/>
            <person name="Van Hecke A."/>
            <person name="Glinka S."/>
            <person name="Weber-Lehmann J."/>
            <person name="Rouze P."/>
            <person name="Van de Peer Y."/>
            <person name="Callewaert N."/>
        </authorList>
    </citation>
    <scope>NUCLEOTIDE SEQUENCE [LARGE SCALE GENOMIC DNA]</scope>
    <source>
        <strain evidence="2">GS115 / ATCC 20864</strain>
    </source>
</reference>